<accession>A0A9P6E9W2</accession>
<organism evidence="2 3">
    <name type="scientific">Crepidotus variabilis</name>
    <dbReference type="NCBI Taxonomy" id="179855"/>
    <lineage>
        <taxon>Eukaryota</taxon>
        <taxon>Fungi</taxon>
        <taxon>Dikarya</taxon>
        <taxon>Basidiomycota</taxon>
        <taxon>Agaricomycotina</taxon>
        <taxon>Agaricomycetes</taxon>
        <taxon>Agaricomycetidae</taxon>
        <taxon>Agaricales</taxon>
        <taxon>Agaricineae</taxon>
        <taxon>Crepidotaceae</taxon>
        <taxon>Crepidotus</taxon>
    </lineage>
</organism>
<dbReference type="Pfam" id="PF23153">
    <property type="entry name" value="Aip3p_Bud6_N"/>
    <property type="match status" value="1"/>
</dbReference>
<reference evidence="2" key="1">
    <citation type="submission" date="2020-11" db="EMBL/GenBank/DDBJ databases">
        <authorList>
            <consortium name="DOE Joint Genome Institute"/>
            <person name="Ahrendt S."/>
            <person name="Riley R."/>
            <person name="Andreopoulos W."/>
            <person name="Labutti K."/>
            <person name="Pangilinan J."/>
            <person name="Ruiz-Duenas F.J."/>
            <person name="Barrasa J.M."/>
            <person name="Sanchez-Garcia M."/>
            <person name="Camarero S."/>
            <person name="Miyauchi S."/>
            <person name="Serrano A."/>
            <person name="Linde D."/>
            <person name="Babiker R."/>
            <person name="Drula E."/>
            <person name="Ayuso-Fernandez I."/>
            <person name="Pacheco R."/>
            <person name="Padilla G."/>
            <person name="Ferreira P."/>
            <person name="Barriuso J."/>
            <person name="Kellner H."/>
            <person name="Castanera R."/>
            <person name="Alfaro M."/>
            <person name="Ramirez L."/>
            <person name="Pisabarro A.G."/>
            <person name="Kuo A."/>
            <person name="Tritt A."/>
            <person name="Lipzen A."/>
            <person name="He G."/>
            <person name="Yan M."/>
            <person name="Ng V."/>
            <person name="Cullen D."/>
            <person name="Martin F."/>
            <person name="Rosso M.-N."/>
            <person name="Henrissat B."/>
            <person name="Hibbett D."/>
            <person name="Martinez A.T."/>
            <person name="Grigoriev I.V."/>
        </authorList>
    </citation>
    <scope>NUCLEOTIDE SEQUENCE</scope>
    <source>
        <strain evidence="2">CBS 506.95</strain>
    </source>
</reference>
<evidence type="ECO:0000313" key="3">
    <source>
        <dbReference type="Proteomes" id="UP000807306"/>
    </source>
</evidence>
<proteinExistence type="predicted"/>
<name>A0A9P6E9W2_9AGAR</name>
<evidence type="ECO:0000259" key="1">
    <source>
        <dbReference type="Pfam" id="PF23153"/>
    </source>
</evidence>
<keyword evidence="3" id="KW-1185">Reference proteome</keyword>
<dbReference type="Proteomes" id="UP000807306">
    <property type="component" value="Unassembled WGS sequence"/>
</dbReference>
<dbReference type="EMBL" id="MU157888">
    <property type="protein sequence ID" value="KAF9525164.1"/>
    <property type="molecule type" value="Genomic_DNA"/>
</dbReference>
<protein>
    <recommendedName>
        <fullName evidence="1">Aip3p/Bud6 N-terminal domain-containing protein</fullName>
    </recommendedName>
</protein>
<gene>
    <name evidence="2" type="ORF">CPB83DRAFT_909430</name>
</gene>
<dbReference type="AlphaFoldDB" id="A0A9P6E9W2"/>
<dbReference type="InterPro" id="IPR056279">
    <property type="entry name" value="Aip3p_Bud6_N"/>
</dbReference>
<evidence type="ECO:0000313" key="2">
    <source>
        <dbReference type="EMBL" id="KAF9525164.1"/>
    </source>
</evidence>
<feature type="domain" description="Aip3p/Bud6 N-terminal" evidence="1">
    <location>
        <begin position="13"/>
        <end position="113"/>
    </location>
</feature>
<comment type="caution">
    <text evidence="2">The sequence shown here is derived from an EMBL/GenBank/DDBJ whole genome shotgun (WGS) entry which is preliminary data.</text>
</comment>
<dbReference type="OrthoDB" id="783096at2759"/>
<sequence>MRSESPATRAVDSSVTRLLTLTKQLLSVLNDWPEDNRTEEDVRKASQDFHDGFIVAVKCFGQFNISLQGILSVPNEVSDGVEVILAGERTRAGVDANFEIIRSPLRSLLNGLRPSVGAWDEILLVPWI</sequence>